<keyword evidence="1" id="KW-0472">Membrane</keyword>
<dbReference type="GO" id="GO:0043683">
    <property type="term" value="P:type IV pilus assembly"/>
    <property type="evidence" value="ECO:0007669"/>
    <property type="project" value="InterPro"/>
</dbReference>
<dbReference type="RefSeq" id="WP_151679270.1">
    <property type="nucleotide sequence ID" value="NZ_BKZP01000005.1"/>
</dbReference>
<feature type="transmembrane region" description="Helical" evidence="1">
    <location>
        <begin position="12"/>
        <end position="31"/>
    </location>
</feature>
<dbReference type="Proteomes" id="UP000391919">
    <property type="component" value="Unassembled WGS sequence"/>
</dbReference>
<dbReference type="Pfam" id="PF04350">
    <property type="entry name" value="PilO"/>
    <property type="match status" value="1"/>
</dbReference>
<accession>A0A5J4JF85</accession>
<proteinExistence type="predicted"/>
<evidence type="ECO:0000256" key="1">
    <source>
        <dbReference type="SAM" id="Phobius"/>
    </source>
</evidence>
<dbReference type="GO" id="GO:0043107">
    <property type="term" value="P:type IV pilus-dependent motility"/>
    <property type="evidence" value="ECO:0007669"/>
    <property type="project" value="InterPro"/>
</dbReference>
<comment type="caution">
    <text evidence="2">The sequence shown here is derived from an EMBL/GenBank/DDBJ whole genome shotgun (WGS) entry which is preliminary data.</text>
</comment>
<protein>
    <recommendedName>
        <fullName evidence="4">Pilus assembly protein PilO</fullName>
    </recommendedName>
</protein>
<evidence type="ECO:0000313" key="3">
    <source>
        <dbReference type="Proteomes" id="UP000391919"/>
    </source>
</evidence>
<dbReference type="EMBL" id="BKZQ01000004">
    <property type="protein sequence ID" value="GER69177.1"/>
    <property type="molecule type" value="Genomic_DNA"/>
</dbReference>
<keyword evidence="1" id="KW-0812">Transmembrane</keyword>
<dbReference type="InterPro" id="IPR014717">
    <property type="entry name" value="Transl_elong_EF1B/ribsomal_bS6"/>
</dbReference>
<dbReference type="Gene3D" id="3.30.70.60">
    <property type="match status" value="1"/>
</dbReference>
<gene>
    <name evidence="2" type="ORF">BpJC7_04800</name>
</gene>
<reference evidence="2 3" key="1">
    <citation type="submission" date="2019-09" db="EMBL/GenBank/DDBJ databases">
        <title>Draft genome sequence of Bacillus sp. JC-7.</title>
        <authorList>
            <person name="Tanaka N."/>
            <person name="Shiwa Y."/>
            <person name="Fujita N."/>
            <person name="Tanasupawat S."/>
        </authorList>
    </citation>
    <scope>NUCLEOTIDE SEQUENCE [LARGE SCALE GENOMIC DNA]</scope>
    <source>
        <strain evidence="2 3">JC-7</strain>
    </source>
</reference>
<keyword evidence="3" id="KW-1185">Reference proteome</keyword>
<sequence length="226" mass="24956">MNLRLNKRQFSLLIILLAVCIAGAAALYWFVLEPVKAEIAVKKSTLKSEQQVLDALHSKQQINPEVQLGTVVDLLQKVPTKPLTEQFLLDFQMAESLSGSLITEMDYNQQKDTSNSASAAQSSSTGSNAALPSGMKKITYTLTVESPDYKSMKSFLKTIENLSRITMIESVDFQQSNQTADSADLEYTVTVSTFYYPELSRYADYLPDIEVPSPSHKSDPIAGTAQ</sequence>
<evidence type="ECO:0008006" key="4">
    <source>
        <dbReference type="Google" id="ProtNLM"/>
    </source>
</evidence>
<dbReference type="AlphaFoldDB" id="A0A5J4JF85"/>
<name>A0A5J4JF85_9BACI</name>
<organism evidence="2 3">
    <name type="scientific">Weizmannia acidilactici</name>
    <dbReference type="NCBI Taxonomy" id="2607726"/>
    <lineage>
        <taxon>Bacteria</taxon>
        <taxon>Bacillati</taxon>
        <taxon>Bacillota</taxon>
        <taxon>Bacilli</taxon>
        <taxon>Bacillales</taxon>
        <taxon>Bacillaceae</taxon>
        <taxon>Heyndrickxia</taxon>
    </lineage>
</organism>
<keyword evidence="1" id="KW-1133">Transmembrane helix</keyword>
<dbReference type="InterPro" id="IPR007445">
    <property type="entry name" value="PilO"/>
</dbReference>
<evidence type="ECO:0000313" key="2">
    <source>
        <dbReference type="EMBL" id="GER69177.1"/>
    </source>
</evidence>